<name>A0A7H9BYM3_PARPN</name>
<reference evidence="1 2" key="1">
    <citation type="submission" date="2020-07" db="EMBL/GenBank/DDBJ databases">
        <title>The complete genome of Paracoccus pantotrophus ACCC 10489.</title>
        <authorList>
            <person name="Si Y."/>
        </authorList>
    </citation>
    <scope>NUCLEOTIDE SEQUENCE [LARGE SCALE GENOMIC DNA]</scope>
    <source>
        <strain evidence="1 2">ACCC10489</strain>
    </source>
</reference>
<proteinExistence type="predicted"/>
<protein>
    <submittedName>
        <fullName evidence="1">Uncharacterized protein</fullName>
    </submittedName>
</protein>
<gene>
    <name evidence="1" type="ORF">HYQ43_17285</name>
</gene>
<sequence>MLVSDEDRVLRLLWHPLHFHDGEVSSAAFDRSDLLGKPDRDEVARYISVDQEARISKASVDWRIEYQTRQGLNADLLEKRKIPRFGGFLVSNLRRCTCAEDNRLFEITHEPIEANEEIGMPANPAHCGVKSLYLNRINEMSRATQNSLVERMRSELLKALDSVLEYTDVFPDRV</sequence>
<dbReference type="Proteomes" id="UP000509322">
    <property type="component" value="Chromosome 2"/>
</dbReference>
<evidence type="ECO:0000313" key="2">
    <source>
        <dbReference type="Proteomes" id="UP000509322"/>
    </source>
</evidence>
<accession>A0A7H9BYM3</accession>
<dbReference type="EMBL" id="CP058690">
    <property type="protein sequence ID" value="QLH15885.1"/>
    <property type="molecule type" value="Genomic_DNA"/>
</dbReference>
<dbReference type="RefSeq" id="WP_179921807.1">
    <property type="nucleotide sequence ID" value="NZ_CP058690.1"/>
</dbReference>
<organism evidence="1 2">
    <name type="scientific">Paracoccus pantotrophus</name>
    <name type="common">Thiosphaera pantotropha</name>
    <dbReference type="NCBI Taxonomy" id="82367"/>
    <lineage>
        <taxon>Bacteria</taxon>
        <taxon>Pseudomonadati</taxon>
        <taxon>Pseudomonadota</taxon>
        <taxon>Alphaproteobacteria</taxon>
        <taxon>Rhodobacterales</taxon>
        <taxon>Paracoccaceae</taxon>
        <taxon>Paracoccus</taxon>
    </lineage>
</organism>
<dbReference type="AlphaFoldDB" id="A0A7H9BYM3"/>
<evidence type="ECO:0000313" key="1">
    <source>
        <dbReference type="EMBL" id="QLH15885.1"/>
    </source>
</evidence>